<evidence type="ECO:0000313" key="3">
    <source>
        <dbReference type="Proteomes" id="UP000747074"/>
    </source>
</evidence>
<evidence type="ECO:0000259" key="1">
    <source>
        <dbReference type="Pfam" id="PF14213"/>
    </source>
</evidence>
<comment type="caution">
    <text evidence="2">The sequence shown here is derived from an EMBL/GenBank/DDBJ whole genome shotgun (WGS) entry which is preliminary data.</text>
</comment>
<gene>
    <name evidence="2" type="ORF">K8V07_08950</name>
</gene>
<dbReference type="EMBL" id="DYVL01000114">
    <property type="protein sequence ID" value="HJG12043.1"/>
    <property type="molecule type" value="Genomic_DNA"/>
</dbReference>
<organism evidence="2 3">
    <name type="scientific">Bacteroides xylanisolvens</name>
    <dbReference type="NCBI Taxonomy" id="371601"/>
    <lineage>
        <taxon>Bacteria</taxon>
        <taxon>Pseudomonadati</taxon>
        <taxon>Bacteroidota</taxon>
        <taxon>Bacteroidia</taxon>
        <taxon>Bacteroidales</taxon>
        <taxon>Bacteroidaceae</taxon>
        <taxon>Bacteroides</taxon>
    </lineage>
</organism>
<sequence length="95" mass="10507">MNIISLKEFSPIISDKQSGDKIYRMIKNFNPDSAVVGVDMTGIKSMATFCAKQIFGRLYLELTPAVFYSNVKITNASEDVQLIIKLGIQSAVNES</sequence>
<accession>A0A921I5U7</accession>
<evidence type="ECO:0000313" key="2">
    <source>
        <dbReference type="EMBL" id="HJG12043.1"/>
    </source>
</evidence>
<protein>
    <submittedName>
        <fullName evidence="2">STAS-like domain-containing protein</fullName>
    </submittedName>
</protein>
<proteinExistence type="predicted"/>
<reference evidence="2" key="1">
    <citation type="journal article" date="2021" name="PeerJ">
        <title>Extensive microbial diversity within the chicken gut microbiome revealed by metagenomics and culture.</title>
        <authorList>
            <person name="Gilroy R."/>
            <person name="Ravi A."/>
            <person name="Getino M."/>
            <person name="Pursley I."/>
            <person name="Horton D.L."/>
            <person name="Alikhan N.F."/>
            <person name="Baker D."/>
            <person name="Gharbi K."/>
            <person name="Hall N."/>
            <person name="Watson M."/>
            <person name="Adriaenssens E.M."/>
            <person name="Foster-Nyarko E."/>
            <person name="Jarju S."/>
            <person name="Secka A."/>
            <person name="Antonio M."/>
            <person name="Oren A."/>
            <person name="Chaudhuri R.R."/>
            <person name="La Ragione R."/>
            <person name="Hildebrand F."/>
            <person name="Pallen M.J."/>
        </authorList>
    </citation>
    <scope>NUCLEOTIDE SEQUENCE</scope>
    <source>
        <strain evidence="2">CHK154-13316</strain>
    </source>
</reference>
<dbReference type="Pfam" id="PF14213">
    <property type="entry name" value="DUF4325"/>
    <property type="match status" value="1"/>
</dbReference>
<dbReference type="AlphaFoldDB" id="A0A921I5U7"/>
<reference evidence="2" key="2">
    <citation type="submission" date="2021-09" db="EMBL/GenBank/DDBJ databases">
        <authorList>
            <person name="Gilroy R."/>
        </authorList>
    </citation>
    <scope>NUCLEOTIDE SEQUENCE</scope>
    <source>
        <strain evidence="2">CHK154-13316</strain>
    </source>
</reference>
<name>A0A921I5U7_9BACE</name>
<dbReference type="Proteomes" id="UP000747074">
    <property type="component" value="Unassembled WGS sequence"/>
</dbReference>
<feature type="domain" description="DUF4325" evidence="1">
    <location>
        <begin position="19"/>
        <end position="81"/>
    </location>
</feature>
<dbReference type="InterPro" id="IPR025474">
    <property type="entry name" value="DUF4325"/>
</dbReference>